<dbReference type="Pfam" id="PF13560">
    <property type="entry name" value="HTH_31"/>
    <property type="match status" value="1"/>
</dbReference>
<evidence type="ECO:0000313" key="2">
    <source>
        <dbReference type="EMBL" id="UQT55048.1"/>
    </source>
</evidence>
<dbReference type="CDD" id="cd00093">
    <property type="entry name" value="HTH_XRE"/>
    <property type="match status" value="1"/>
</dbReference>
<dbReference type="RefSeq" id="WP_249586539.1">
    <property type="nucleotide sequence ID" value="NZ_BAAAQL010000008.1"/>
</dbReference>
<dbReference type="Proteomes" id="UP000829992">
    <property type="component" value="Chromosome"/>
</dbReference>
<proteinExistence type="predicted"/>
<reference evidence="2 3" key="1">
    <citation type="submission" date="2022-05" db="EMBL/GenBank/DDBJ databases">
        <authorList>
            <person name="Zhou X."/>
            <person name="Li K."/>
            <person name="Man Y."/>
        </authorList>
    </citation>
    <scope>NUCLEOTIDE SEQUENCE [LARGE SCALE GENOMIC DNA]</scope>
    <source>
        <strain evidence="2 3">MS405</strain>
    </source>
</reference>
<dbReference type="EMBL" id="CP097289">
    <property type="protein sequence ID" value="UQT55048.1"/>
    <property type="molecule type" value="Genomic_DNA"/>
</dbReference>
<gene>
    <name evidence="2" type="ORF">M4V62_08035</name>
</gene>
<dbReference type="SUPFAM" id="SSF47413">
    <property type="entry name" value="lambda repressor-like DNA-binding domains"/>
    <property type="match status" value="1"/>
</dbReference>
<dbReference type="Gene3D" id="1.10.260.40">
    <property type="entry name" value="lambda repressor-like DNA-binding domains"/>
    <property type="match status" value="1"/>
</dbReference>
<dbReference type="InterPro" id="IPR010982">
    <property type="entry name" value="Lambda_DNA-bd_dom_sf"/>
</dbReference>
<keyword evidence="3" id="KW-1185">Reference proteome</keyword>
<evidence type="ECO:0000313" key="3">
    <source>
        <dbReference type="Proteomes" id="UP000829992"/>
    </source>
</evidence>
<organism evidence="2 3">
    <name type="scientific">Streptomyces durmitorensis</name>
    <dbReference type="NCBI Taxonomy" id="319947"/>
    <lineage>
        <taxon>Bacteria</taxon>
        <taxon>Bacillati</taxon>
        <taxon>Actinomycetota</taxon>
        <taxon>Actinomycetes</taxon>
        <taxon>Kitasatosporales</taxon>
        <taxon>Streptomycetaceae</taxon>
        <taxon>Streptomyces</taxon>
    </lineage>
</organism>
<sequence>MIVPRTFSCPALRTARRSAGLTVPELAAAVGRPQWTIYRTEQGRVPVPVDLADALAEAVDVGLEALLHADPLALGDALRVPMPPFPEPYRLTEL</sequence>
<dbReference type="InterPro" id="IPR001387">
    <property type="entry name" value="Cro/C1-type_HTH"/>
</dbReference>
<dbReference type="SMART" id="SM00530">
    <property type="entry name" value="HTH_XRE"/>
    <property type="match status" value="1"/>
</dbReference>
<evidence type="ECO:0000259" key="1">
    <source>
        <dbReference type="PROSITE" id="PS50943"/>
    </source>
</evidence>
<feature type="domain" description="HTH cro/C1-type" evidence="1">
    <location>
        <begin position="12"/>
        <end position="66"/>
    </location>
</feature>
<accession>A0ABY4PQ14</accession>
<protein>
    <submittedName>
        <fullName evidence="2">Helix-turn-helix domain-containing protein</fullName>
    </submittedName>
</protein>
<name>A0ABY4PQ14_9ACTN</name>
<dbReference type="PROSITE" id="PS50943">
    <property type="entry name" value="HTH_CROC1"/>
    <property type="match status" value="1"/>
</dbReference>